<dbReference type="PANTHER" id="PTHR35807">
    <property type="entry name" value="TRANSCRIPTIONAL REGULATOR REDD-RELATED"/>
    <property type="match status" value="1"/>
</dbReference>
<keyword evidence="6" id="KW-1185">Reference proteome</keyword>
<organism evidence="5 6">
    <name type="scientific">Streptomyces morookaense</name>
    <name type="common">Streptoverticillium morookaense</name>
    <dbReference type="NCBI Taxonomy" id="1970"/>
    <lineage>
        <taxon>Bacteria</taxon>
        <taxon>Bacillati</taxon>
        <taxon>Actinomycetota</taxon>
        <taxon>Actinomycetes</taxon>
        <taxon>Kitasatosporales</taxon>
        <taxon>Streptomycetaceae</taxon>
        <taxon>Streptomyces</taxon>
    </lineage>
</organism>
<dbReference type="Gene3D" id="1.10.10.10">
    <property type="entry name" value="Winged helix-like DNA-binding domain superfamily/Winged helix DNA-binding domain"/>
    <property type="match status" value="1"/>
</dbReference>
<dbReference type="InterPro" id="IPR011990">
    <property type="entry name" value="TPR-like_helical_dom_sf"/>
</dbReference>
<protein>
    <recommendedName>
        <fullName evidence="4">Bacterial transcriptional activator domain-containing protein</fullName>
    </recommendedName>
</protein>
<evidence type="ECO:0000313" key="5">
    <source>
        <dbReference type="EMBL" id="NVK80083.1"/>
    </source>
</evidence>
<dbReference type="InterPro" id="IPR036388">
    <property type="entry name" value="WH-like_DNA-bd_sf"/>
</dbReference>
<evidence type="ECO:0000256" key="1">
    <source>
        <dbReference type="ARBA" id="ARBA00023012"/>
    </source>
</evidence>
<reference evidence="5 6" key="1">
    <citation type="submission" date="2020-04" db="EMBL/GenBank/DDBJ databases">
        <title>Draft Genome Sequence of Streptomyces morookaense DSM 40503, an 8-azaguanine-producing strain.</title>
        <authorList>
            <person name="Qi J."/>
            <person name="Gao J.-M."/>
        </authorList>
    </citation>
    <scope>NUCLEOTIDE SEQUENCE [LARGE SCALE GENOMIC DNA]</scope>
    <source>
        <strain evidence="5 6">DSM 40503</strain>
    </source>
</reference>
<keyword evidence="2" id="KW-0805">Transcription regulation</keyword>
<evidence type="ECO:0000256" key="3">
    <source>
        <dbReference type="ARBA" id="ARBA00023163"/>
    </source>
</evidence>
<name>A0A7Y7B6T1_STRMO</name>
<dbReference type="InterPro" id="IPR051677">
    <property type="entry name" value="AfsR-DnrI-RedD_regulator"/>
</dbReference>
<gene>
    <name evidence="5" type="ORF">HG542_20820</name>
</gene>
<dbReference type="Proteomes" id="UP000587462">
    <property type="component" value="Unassembled WGS sequence"/>
</dbReference>
<dbReference type="GO" id="GO:0003677">
    <property type="term" value="F:DNA binding"/>
    <property type="evidence" value="ECO:0007669"/>
    <property type="project" value="InterPro"/>
</dbReference>
<accession>A0A7Y7B6T1</accession>
<feature type="domain" description="Bacterial transcriptional activator" evidence="4">
    <location>
        <begin position="85"/>
        <end position="226"/>
    </location>
</feature>
<dbReference type="GO" id="GO:0000160">
    <property type="term" value="P:phosphorelay signal transduction system"/>
    <property type="evidence" value="ECO:0007669"/>
    <property type="project" value="UniProtKB-KW"/>
</dbReference>
<keyword evidence="3" id="KW-0804">Transcription</keyword>
<dbReference type="SUPFAM" id="SSF46894">
    <property type="entry name" value="C-terminal effector domain of the bipartite response regulators"/>
    <property type="match status" value="1"/>
</dbReference>
<dbReference type="AlphaFoldDB" id="A0A7Y7B6T1"/>
<proteinExistence type="predicted"/>
<sequence>MTVTGIESSGHGPKLASLAALIYFKPGRSADELCNAMDPASPWSKNTLQVRISELRKRLGTDADGNPHLPRDRNTGYRLSTSVRCDWDQFRQLTESGLRKGPTTGIADLEAALALVRGRPLSGGTHAWATCQVQQITSRITDTAHTVATWHREAHHPDLDAARRAIATGLDADDTAELLYQDWITVEHQAGNRAGIFHAIDALQAVNRRLDVDMLPQTEELITSILEKPKQATAI</sequence>
<dbReference type="GO" id="GO:0006355">
    <property type="term" value="P:regulation of DNA-templated transcription"/>
    <property type="evidence" value="ECO:0007669"/>
    <property type="project" value="InterPro"/>
</dbReference>
<dbReference type="EMBL" id="JABBXF010000046">
    <property type="protein sequence ID" value="NVK80083.1"/>
    <property type="molecule type" value="Genomic_DNA"/>
</dbReference>
<evidence type="ECO:0000256" key="2">
    <source>
        <dbReference type="ARBA" id="ARBA00023015"/>
    </source>
</evidence>
<evidence type="ECO:0000313" key="6">
    <source>
        <dbReference type="Proteomes" id="UP000587462"/>
    </source>
</evidence>
<dbReference type="SMART" id="SM01043">
    <property type="entry name" value="BTAD"/>
    <property type="match status" value="1"/>
</dbReference>
<dbReference type="Gene3D" id="1.25.40.10">
    <property type="entry name" value="Tetratricopeptide repeat domain"/>
    <property type="match status" value="1"/>
</dbReference>
<dbReference type="PANTHER" id="PTHR35807:SF1">
    <property type="entry name" value="TRANSCRIPTIONAL REGULATOR REDD"/>
    <property type="match status" value="1"/>
</dbReference>
<dbReference type="RefSeq" id="WP_171083623.1">
    <property type="nucleotide sequence ID" value="NZ_BNBU01000011.1"/>
</dbReference>
<dbReference type="InterPro" id="IPR016032">
    <property type="entry name" value="Sig_transdc_resp-reg_C-effctor"/>
</dbReference>
<dbReference type="InterPro" id="IPR005158">
    <property type="entry name" value="BTAD"/>
</dbReference>
<keyword evidence="1" id="KW-0902">Two-component regulatory system</keyword>
<comment type="caution">
    <text evidence="5">The sequence shown here is derived from an EMBL/GenBank/DDBJ whole genome shotgun (WGS) entry which is preliminary data.</text>
</comment>
<evidence type="ECO:0000259" key="4">
    <source>
        <dbReference type="SMART" id="SM01043"/>
    </source>
</evidence>